<dbReference type="PANTHER" id="PTHR44591">
    <property type="entry name" value="STRESS RESPONSE REGULATOR PROTEIN 1"/>
    <property type="match status" value="1"/>
</dbReference>
<dbReference type="GO" id="GO:0030428">
    <property type="term" value="C:cell septum"/>
    <property type="evidence" value="ECO:0007669"/>
    <property type="project" value="UniProtKB-SubCell"/>
</dbReference>
<dbReference type="Pfam" id="PF00072">
    <property type="entry name" value="Response_reg"/>
    <property type="match status" value="1"/>
</dbReference>
<comment type="subcellular location">
    <subcellularLocation>
        <location evidence="2">Cell septum</location>
    </subcellularLocation>
</comment>
<comment type="induction">
    <text evidence="2">By nitrogen starvation.</text>
</comment>
<dbReference type="SMART" id="SM00448">
    <property type="entry name" value="REC"/>
    <property type="match status" value="1"/>
</dbReference>
<dbReference type="SUPFAM" id="SSF52172">
    <property type="entry name" value="CheY-like"/>
    <property type="match status" value="1"/>
</dbReference>
<dbReference type="EMBL" id="BLAY01000130">
    <property type="protein sequence ID" value="GET41676.1"/>
    <property type="molecule type" value="Genomic_DNA"/>
</dbReference>
<dbReference type="PROSITE" id="PS50110">
    <property type="entry name" value="RESPONSE_REGULATORY"/>
    <property type="match status" value="1"/>
</dbReference>
<dbReference type="InterPro" id="IPR025497">
    <property type="entry name" value="PatA-like_N"/>
</dbReference>
<proteinExistence type="evidence at transcript level"/>
<dbReference type="InterPro" id="IPR001789">
    <property type="entry name" value="Sig_transdc_resp-reg_receiver"/>
</dbReference>
<keyword evidence="1 3" id="KW-0597">Phosphoprotein</keyword>
<comment type="caution">
    <text evidence="5">The sequence shown here is derived from an EMBL/GenBank/DDBJ whole genome shotgun (WGS) entry which is preliminary data.</text>
</comment>
<dbReference type="InterPro" id="IPR024186">
    <property type="entry name" value="Sig_transdc_resp-reg_PatA"/>
</dbReference>
<keyword evidence="2" id="KW-0364">Heterocyst</keyword>
<dbReference type="PANTHER" id="PTHR44591:SF23">
    <property type="entry name" value="CHEY SUBFAMILY"/>
    <property type="match status" value="1"/>
</dbReference>
<evidence type="ECO:0000313" key="6">
    <source>
        <dbReference type="Proteomes" id="UP001050975"/>
    </source>
</evidence>
<dbReference type="Proteomes" id="UP001050975">
    <property type="component" value="Unassembled WGS sequence"/>
</dbReference>
<evidence type="ECO:0000256" key="1">
    <source>
        <dbReference type="ARBA" id="ARBA00022553"/>
    </source>
</evidence>
<keyword evidence="6" id="KW-1185">Reference proteome</keyword>
<dbReference type="InterPro" id="IPR050595">
    <property type="entry name" value="Bact_response_regulator"/>
</dbReference>
<comment type="function">
    <text evidence="2">Controls heterocyst pattern formation.</text>
</comment>
<feature type="domain" description="Response regulatory" evidence="4">
    <location>
        <begin position="296"/>
        <end position="412"/>
    </location>
</feature>
<dbReference type="GO" id="GO:0000160">
    <property type="term" value="P:phosphorelay signal transduction system"/>
    <property type="evidence" value="ECO:0007669"/>
    <property type="project" value="UniProtKB-KW"/>
</dbReference>
<dbReference type="GO" id="GO:0043158">
    <property type="term" value="P:heterocyst development"/>
    <property type="evidence" value="ECO:0007669"/>
    <property type="project" value="UniProtKB-KW"/>
</dbReference>
<feature type="modified residue" description="4-aspartylphosphate" evidence="3">
    <location>
        <position position="345"/>
    </location>
</feature>
<evidence type="ECO:0000259" key="4">
    <source>
        <dbReference type="PROSITE" id="PS50110"/>
    </source>
</evidence>
<gene>
    <name evidence="5" type="ORF">MiSe_64890</name>
</gene>
<sequence>MLNDLANETLTAQLQAYSQRGFTGRLDIRAAITWSLYFCMGRLVWAAGGEHPVRRWHRNLKQYCPQIEPDKIRLSEANMPRYTWEYLALTVLVRRQNITGEQAVATLKSTITEVLFDILQHAETERLILISDTQDILDASLTPINPDKALEAAQQSWAIWRNSGLGKLSPNIAPTLLQAETLHQMTSRGVYNTLVQLIDGKSTFRDLAVRVNQDLLVVTRALVPYIRRQIMGAIKIPDFPQRIAPIAQEEETSGILKAQATHIQTHSLKPRVFQTPPAQNISHASFNTEAKLVRPLVACVEDSVQECSMMADILTKARYGFVSIPDSVQAVLMLLQYKPDFIFLDLVMPIANGYEICSQIRRIEHFKTTPIVILTGSDSIVDRVRAKMVGASDFIAKPISARKILSVLLKHLDITSLPPDKFSCLHDVSV</sequence>
<reference evidence="5" key="1">
    <citation type="submission" date="2019-10" db="EMBL/GenBank/DDBJ databases">
        <title>Draft genome sequece of Microseira wollei NIES-4236.</title>
        <authorList>
            <person name="Yamaguchi H."/>
            <person name="Suzuki S."/>
            <person name="Kawachi M."/>
        </authorList>
    </citation>
    <scope>NUCLEOTIDE SEQUENCE</scope>
    <source>
        <strain evidence="5">NIES-4236</strain>
    </source>
</reference>
<evidence type="ECO:0000256" key="3">
    <source>
        <dbReference type="PROSITE-ProRule" id="PRU00169"/>
    </source>
</evidence>
<evidence type="ECO:0000256" key="2">
    <source>
        <dbReference type="PIRNR" id="PIRNR005897"/>
    </source>
</evidence>
<evidence type="ECO:0000313" key="5">
    <source>
        <dbReference type="EMBL" id="GET41676.1"/>
    </source>
</evidence>
<dbReference type="PIRSF" id="PIRSF005897">
    <property type="entry name" value="RR_PatA"/>
    <property type="match status" value="1"/>
</dbReference>
<dbReference type="Pfam" id="PF14332">
    <property type="entry name" value="DUF4388"/>
    <property type="match status" value="1"/>
</dbReference>
<dbReference type="AlphaFoldDB" id="A0AAV3XJA8"/>
<organism evidence="5 6">
    <name type="scientific">Microseira wollei NIES-4236</name>
    <dbReference type="NCBI Taxonomy" id="2530354"/>
    <lineage>
        <taxon>Bacteria</taxon>
        <taxon>Bacillati</taxon>
        <taxon>Cyanobacteriota</taxon>
        <taxon>Cyanophyceae</taxon>
        <taxon>Oscillatoriophycideae</taxon>
        <taxon>Aerosakkonematales</taxon>
        <taxon>Aerosakkonemataceae</taxon>
        <taxon>Microseira</taxon>
    </lineage>
</organism>
<dbReference type="Gene3D" id="3.40.50.2300">
    <property type="match status" value="1"/>
</dbReference>
<accession>A0AAV3XJA8</accession>
<name>A0AAV3XJA8_9CYAN</name>
<protein>
    <recommendedName>
        <fullName evidence="2">Protein PatA</fullName>
    </recommendedName>
</protein>
<keyword evidence="2" id="KW-0902">Two-component regulatory system</keyword>
<dbReference type="InterPro" id="IPR011006">
    <property type="entry name" value="CheY-like_superfamily"/>
</dbReference>